<dbReference type="EMBL" id="MT104475">
    <property type="protein sequence ID" value="QJD55229.1"/>
    <property type="molecule type" value="Genomic_DNA"/>
</dbReference>
<name>A0A6M3TDV8_9CAUD</name>
<organism evidence="2 3">
    <name type="scientific">Pseudomonas phage MR15</name>
    <dbReference type="NCBI Taxonomy" id="2711179"/>
    <lineage>
        <taxon>Viruses</taxon>
        <taxon>Duplodnaviria</taxon>
        <taxon>Heunggongvirae</taxon>
        <taxon>Uroviricota</taxon>
        <taxon>Caudoviricetes</taxon>
        <taxon>Readingvirus</taxon>
        <taxon>Readingvirus MR15</taxon>
    </lineage>
</organism>
<gene>
    <name evidence="2" type="ORF">Psm1vBMR15_gp15</name>
</gene>
<feature type="region of interest" description="Disordered" evidence="1">
    <location>
        <begin position="1"/>
        <end position="40"/>
    </location>
</feature>
<dbReference type="Proteomes" id="UP000503469">
    <property type="component" value="Segment"/>
</dbReference>
<feature type="compositionally biased region" description="Basic and acidic residues" evidence="1">
    <location>
        <begin position="23"/>
        <end position="40"/>
    </location>
</feature>
<evidence type="ECO:0000313" key="3">
    <source>
        <dbReference type="Proteomes" id="UP000503469"/>
    </source>
</evidence>
<reference evidence="2 3" key="1">
    <citation type="journal article" date="2020" name="Microb. Biotechnol.">
        <title>Phage biocontrol to combat Pseudomonas syringae pathogens causing disease in cherry.</title>
        <authorList>
            <person name="Rabiey M."/>
            <person name="Roy S.R."/>
            <person name="Holtappels D."/>
            <person name="Franceschetti L."/>
            <person name="Quilty B.J."/>
            <person name="Creeth R."/>
            <person name="Sundin G.W."/>
            <person name="Wagemans J."/>
            <person name="Lavigne R."/>
            <person name="Jackson R.W."/>
        </authorList>
    </citation>
    <scope>NUCLEOTIDE SEQUENCE [LARGE SCALE GENOMIC DNA]</scope>
</reference>
<sequence length="40" mass="4105">MEGRRSAADPAGAGRCVVRGIPARRDSHRSGLEGEVGRGG</sequence>
<evidence type="ECO:0000313" key="2">
    <source>
        <dbReference type="EMBL" id="QJD55229.1"/>
    </source>
</evidence>
<keyword evidence="3" id="KW-1185">Reference proteome</keyword>
<proteinExistence type="predicted"/>
<accession>A0A6M3TDV8</accession>
<evidence type="ECO:0000256" key="1">
    <source>
        <dbReference type="SAM" id="MobiDB-lite"/>
    </source>
</evidence>
<protein>
    <submittedName>
        <fullName evidence="2">Uncharacterized protein</fullName>
    </submittedName>
</protein>